<keyword evidence="12 13" id="KW-0472">Membrane</keyword>
<evidence type="ECO:0000256" key="12">
    <source>
        <dbReference type="ARBA" id="ARBA00023136"/>
    </source>
</evidence>
<keyword evidence="11" id="KW-0406">Ion transport</keyword>
<evidence type="ECO:0000259" key="14">
    <source>
        <dbReference type="Pfam" id="PF01618"/>
    </source>
</evidence>
<name>A0A927FD64_9BURK</name>
<evidence type="ECO:0000256" key="13">
    <source>
        <dbReference type="SAM" id="Phobius"/>
    </source>
</evidence>
<dbReference type="Pfam" id="PF20560">
    <property type="entry name" value="MotA_N"/>
    <property type="match status" value="1"/>
</dbReference>
<feature type="transmembrane region" description="Helical" evidence="13">
    <location>
        <begin position="32"/>
        <end position="56"/>
    </location>
</feature>
<dbReference type="GO" id="GO:1902600">
    <property type="term" value="P:proton transmembrane transport"/>
    <property type="evidence" value="ECO:0007669"/>
    <property type="project" value="UniProtKB-KW"/>
</dbReference>
<evidence type="ECO:0000259" key="15">
    <source>
        <dbReference type="Pfam" id="PF20560"/>
    </source>
</evidence>
<gene>
    <name evidence="16" type="primary">motA</name>
    <name evidence="16" type="ORF">IC609_00120</name>
</gene>
<feature type="transmembrane region" description="Helical" evidence="13">
    <location>
        <begin position="162"/>
        <end position="189"/>
    </location>
</feature>
<feature type="transmembrane region" description="Helical" evidence="13">
    <location>
        <begin position="201"/>
        <end position="224"/>
    </location>
</feature>
<dbReference type="GO" id="GO:0071978">
    <property type="term" value="P:bacterial-type flagellum-dependent swarming motility"/>
    <property type="evidence" value="ECO:0007669"/>
    <property type="project" value="InterPro"/>
</dbReference>
<keyword evidence="6" id="KW-0997">Cell inner membrane</keyword>
<dbReference type="Pfam" id="PF01618">
    <property type="entry name" value="MotA_ExbB"/>
    <property type="match status" value="1"/>
</dbReference>
<evidence type="ECO:0000256" key="7">
    <source>
        <dbReference type="ARBA" id="ARBA00022692"/>
    </source>
</evidence>
<keyword evidence="9" id="KW-0375">Hydrogen ion transport</keyword>
<evidence type="ECO:0000256" key="3">
    <source>
        <dbReference type="ARBA" id="ARBA00022448"/>
    </source>
</evidence>
<keyword evidence="16" id="KW-0282">Flagellum</keyword>
<dbReference type="InterPro" id="IPR000540">
    <property type="entry name" value="Flag_MotA_CS"/>
</dbReference>
<comment type="subcellular location">
    <subcellularLocation>
        <location evidence="1">Cell inner membrane</location>
        <topology evidence="1">Multi-pass membrane protein</topology>
    </subcellularLocation>
</comment>
<keyword evidence="4" id="KW-1003">Cell membrane</keyword>
<keyword evidence="16" id="KW-0966">Cell projection</keyword>
<dbReference type="PANTHER" id="PTHR30433">
    <property type="entry name" value="CHEMOTAXIS PROTEIN MOTA"/>
    <property type="match status" value="1"/>
</dbReference>
<sequence>MFFFVGLAVVFGAVFGGYIIHGGKMAPIIKAAPFEFIIIGGAAIGASLVSNSLAVFKAAMAGIGTCIKGPKWHQADYLALMVLIGKLQAVMKKEGVVALEGHVENPEASPIFGEFPQLVKDHSIVQMICDPLRLMVISQGNLDPDAVDDLMKRAIKVHHHEALLAPGALTAIAGGLPALGIVACVLGVVKTMGSIDQPPTVLGGLIGSALVGTMLGVFLAYGMFEPFAGRLTQIINEDAQAYDVIKEMIVSNLKGYAQPVIIESARACISHHNQPSFSEVFDSLRGA</sequence>
<evidence type="ECO:0000256" key="5">
    <source>
        <dbReference type="ARBA" id="ARBA00022500"/>
    </source>
</evidence>
<dbReference type="PANTHER" id="PTHR30433:SF4">
    <property type="entry name" value="MOTILITY PROTEIN A"/>
    <property type="match status" value="1"/>
</dbReference>
<protein>
    <submittedName>
        <fullName evidence="16">Flagellar motor stator protein MotA</fullName>
    </submittedName>
</protein>
<evidence type="ECO:0000313" key="17">
    <source>
        <dbReference type="Proteomes" id="UP000647424"/>
    </source>
</evidence>
<dbReference type="InterPro" id="IPR047055">
    <property type="entry name" value="MotA-like"/>
</dbReference>
<evidence type="ECO:0000256" key="8">
    <source>
        <dbReference type="ARBA" id="ARBA00022779"/>
    </source>
</evidence>
<evidence type="ECO:0000256" key="9">
    <source>
        <dbReference type="ARBA" id="ARBA00022781"/>
    </source>
</evidence>
<keyword evidence="17" id="KW-1185">Reference proteome</keyword>
<feature type="domain" description="MotA/TolQ/ExbB proton channel" evidence="14">
    <location>
        <begin position="139"/>
        <end position="241"/>
    </location>
</feature>
<dbReference type="AlphaFoldDB" id="A0A927FD64"/>
<dbReference type="NCBIfam" id="TIGR03818">
    <property type="entry name" value="MotA1"/>
    <property type="match status" value="1"/>
</dbReference>
<dbReference type="InterPro" id="IPR022522">
    <property type="entry name" value="Flagellar_motor_stator_MotA"/>
</dbReference>
<evidence type="ECO:0000256" key="11">
    <source>
        <dbReference type="ARBA" id="ARBA00023065"/>
    </source>
</evidence>
<dbReference type="InterPro" id="IPR046786">
    <property type="entry name" value="MotA_N"/>
</dbReference>
<keyword evidence="16" id="KW-0969">Cilium</keyword>
<keyword evidence="8" id="KW-0283">Flagellar rotation</keyword>
<accession>A0A927FD64</accession>
<keyword evidence="10 13" id="KW-1133">Transmembrane helix</keyword>
<organism evidence="16 17">
    <name type="scientific">Limnohabitans radicicola</name>
    <dbReference type="NCBI Taxonomy" id="2771427"/>
    <lineage>
        <taxon>Bacteria</taxon>
        <taxon>Pseudomonadati</taxon>
        <taxon>Pseudomonadota</taxon>
        <taxon>Betaproteobacteria</taxon>
        <taxon>Burkholderiales</taxon>
        <taxon>Comamonadaceae</taxon>
        <taxon>Limnohabitans</taxon>
    </lineage>
</organism>
<feature type="domain" description="Motility protein A N-terminal" evidence="15">
    <location>
        <begin position="4"/>
        <end position="95"/>
    </location>
</feature>
<evidence type="ECO:0000256" key="1">
    <source>
        <dbReference type="ARBA" id="ARBA00004429"/>
    </source>
</evidence>
<proteinExistence type="inferred from homology"/>
<comment type="similarity">
    <text evidence="2">Belongs to the MotA family.</text>
</comment>
<evidence type="ECO:0000256" key="10">
    <source>
        <dbReference type="ARBA" id="ARBA00022989"/>
    </source>
</evidence>
<evidence type="ECO:0000256" key="4">
    <source>
        <dbReference type="ARBA" id="ARBA00022475"/>
    </source>
</evidence>
<dbReference type="Proteomes" id="UP000647424">
    <property type="component" value="Unassembled WGS sequence"/>
</dbReference>
<keyword evidence="3" id="KW-0813">Transport</keyword>
<reference evidence="16" key="1">
    <citation type="submission" date="2020-09" db="EMBL/GenBank/DDBJ databases">
        <title>Genome seq and assembly of Limnohabitants sp.</title>
        <authorList>
            <person name="Chhetri G."/>
        </authorList>
    </citation>
    <scope>NUCLEOTIDE SEQUENCE</scope>
    <source>
        <strain evidence="16">JUR4</strain>
    </source>
</reference>
<dbReference type="GO" id="GO:0006935">
    <property type="term" value="P:chemotaxis"/>
    <property type="evidence" value="ECO:0007669"/>
    <property type="project" value="UniProtKB-KW"/>
</dbReference>
<keyword evidence="7 13" id="KW-0812">Transmembrane</keyword>
<evidence type="ECO:0000313" key="16">
    <source>
        <dbReference type="EMBL" id="MBD8048931.1"/>
    </source>
</evidence>
<dbReference type="RefSeq" id="WP_191817442.1">
    <property type="nucleotide sequence ID" value="NZ_JACYFT010000001.1"/>
</dbReference>
<evidence type="ECO:0000256" key="6">
    <source>
        <dbReference type="ARBA" id="ARBA00022519"/>
    </source>
</evidence>
<dbReference type="GO" id="GO:0005886">
    <property type="term" value="C:plasma membrane"/>
    <property type="evidence" value="ECO:0007669"/>
    <property type="project" value="UniProtKB-SubCell"/>
</dbReference>
<keyword evidence="5" id="KW-0145">Chemotaxis</keyword>
<dbReference type="PROSITE" id="PS01307">
    <property type="entry name" value="MOTA"/>
    <property type="match status" value="1"/>
</dbReference>
<dbReference type="InterPro" id="IPR002898">
    <property type="entry name" value="MotA_ExbB_proton_chnl"/>
</dbReference>
<comment type="caution">
    <text evidence="16">The sequence shown here is derived from an EMBL/GenBank/DDBJ whole genome shotgun (WGS) entry which is preliminary data.</text>
</comment>
<dbReference type="EMBL" id="JACYFT010000001">
    <property type="protein sequence ID" value="MBD8048931.1"/>
    <property type="molecule type" value="Genomic_DNA"/>
</dbReference>
<evidence type="ECO:0000256" key="2">
    <source>
        <dbReference type="ARBA" id="ARBA00008038"/>
    </source>
</evidence>